<dbReference type="InterPro" id="IPR024983">
    <property type="entry name" value="CHAT_dom"/>
</dbReference>
<keyword evidence="7" id="KW-1185">Reference proteome</keyword>
<dbReference type="EMBL" id="WJIE01000016">
    <property type="protein sequence ID" value="MRG97214.1"/>
    <property type="molecule type" value="Genomic_DNA"/>
</dbReference>
<proteinExistence type="predicted"/>
<feature type="coiled-coil region" evidence="3">
    <location>
        <begin position="639"/>
        <end position="686"/>
    </location>
</feature>
<sequence>MARAPRTFRRISSVFLLAGVTLVAAPASSAPPKPAAPKVALTSAEKAALEEAQRLVSEAEDLRRRKRFAEALVPALKALAIREKIDPQSHETGMSLMEVADLHRESKQFAREVPYRELLLKRTEKTAPPGAYELFREVEWLARAVQGAGDHARALTLFERAISLASQRHGGKDGDTVIAPLAGKAESLKGLRRYDEAEATLLRAIEASEAATRDGKPYWYLLQNLGRLYHETGQYTRAEPIRARALELKARVTGFRSNATELMDELVTTRIALQDYAGAVVLLDELVAIAKVGDGEESLGYVVALVKRAMLDVETGAFDRAEPRLARAQALLDKLAAKGSDAPELRVVLQWIFGLIAMQKGDFPRAEAKLLPTLAYHEKNKGPKAPSVAEVAGNLADLYRRAGKLDKAEQNAARALVIRDEALAPMHPQRAASRAILGRIRERRGDAAGAKKLHEEALAAREKAFGKDHPAVASSLLDLADLARRQRGLGAQGAKGDPKPRTSNDGEAEALYKRAIGIFEATFGGEHEEVAAALEGLAALYVDAGKLDHAARAARRAAEIRERQAALVIAGGSEAQKRAFVETMRAGTDFLTSLHARTMPADPEARRLALTTIFQRKGRVLDVMASSLAALRQRLDPAEAKLAAELAAARAEVARLAMRGPAGAPLEAFKAELGEREEAARALEEKIGAQSEVFRAEETPVSIERVQAQVPAGTALVEIALYTPRRSADVDMPSPEGPARFAAYVLDASGKVAFVDLGESAPIEEATKALREALTAALDQDPRKPARALDALVMQKIRPLLGGKTRLMIAADGALSLVPFAALVDEEGKYLVERYEISYLTSGRDLLRLARTAPERAGAIVLANPAFGPREQAESALVMLEDKGDGRSRGLDKAYFEPLPATAAEARALAPILPGAAVRVDLEATESTLKKARAPRIVHVATHGFFLAAKGAAARAPQGERGLELEPSPDWLPDDPLLRSGLAFAGANSRRGGGGEDGILTALEASSLDLWGTKLVVLSACETGLGDVQRGEGVYGLRRALFVAGAEALVASLWKVADEETQRLMVDYYQRVTKGSGRSAALREVQLGMLADEATAHPYFWASFGVFGDPSPMGKEPSAGAKGTGAAARGGKVTPGARGCACGFPGSTREEPLALVSLFGALALVARRRRG</sequence>
<feature type="signal peptide" evidence="4">
    <location>
        <begin position="1"/>
        <end position="29"/>
    </location>
</feature>
<dbReference type="AlphaFoldDB" id="A0A6N7Q4L5"/>
<protein>
    <submittedName>
        <fullName evidence="6">CHAT domain-containing protein</fullName>
    </submittedName>
</protein>
<keyword evidence="2" id="KW-0802">TPR repeat</keyword>
<gene>
    <name evidence="6" type="ORF">GF068_35605</name>
</gene>
<dbReference type="SUPFAM" id="SSF48452">
    <property type="entry name" value="TPR-like"/>
    <property type="match status" value="4"/>
</dbReference>
<dbReference type="SMART" id="SM00028">
    <property type="entry name" value="TPR"/>
    <property type="match status" value="6"/>
</dbReference>
<feature type="domain" description="CHAT" evidence="5">
    <location>
        <begin position="783"/>
        <end position="1109"/>
    </location>
</feature>
<dbReference type="Gene3D" id="1.25.40.10">
    <property type="entry name" value="Tetratricopeptide repeat domain"/>
    <property type="match status" value="4"/>
</dbReference>
<evidence type="ECO:0000256" key="1">
    <source>
        <dbReference type="ARBA" id="ARBA00022737"/>
    </source>
</evidence>
<name>A0A6N7Q4L5_9BACT</name>
<evidence type="ECO:0000259" key="5">
    <source>
        <dbReference type="Pfam" id="PF12770"/>
    </source>
</evidence>
<evidence type="ECO:0000313" key="6">
    <source>
        <dbReference type="EMBL" id="MRG97214.1"/>
    </source>
</evidence>
<dbReference type="Proteomes" id="UP000440224">
    <property type="component" value="Unassembled WGS sequence"/>
</dbReference>
<evidence type="ECO:0000313" key="7">
    <source>
        <dbReference type="Proteomes" id="UP000440224"/>
    </source>
</evidence>
<accession>A0A6N7Q4L5</accession>
<feature type="chain" id="PRO_5026748732" evidence="4">
    <location>
        <begin position="30"/>
        <end position="1171"/>
    </location>
</feature>
<dbReference type="Pfam" id="PF12770">
    <property type="entry name" value="CHAT"/>
    <property type="match status" value="1"/>
</dbReference>
<dbReference type="InterPro" id="IPR019734">
    <property type="entry name" value="TPR_rpt"/>
</dbReference>
<reference evidence="6 7" key="1">
    <citation type="submission" date="2019-10" db="EMBL/GenBank/DDBJ databases">
        <title>A soil myxobacterium in the family Polyangiaceae.</title>
        <authorList>
            <person name="Li Y."/>
            <person name="Wang J."/>
        </authorList>
    </citation>
    <scope>NUCLEOTIDE SEQUENCE [LARGE SCALE GENOMIC DNA]</scope>
    <source>
        <strain evidence="6 7">DSM 14734</strain>
    </source>
</reference>
<keyword evidence="4" id="KW-0732">Signal</keyword>
<dbReference type="Pfam" id="PF13424">
    <property type="entry name" value="TPR_12"/>
    <property type="match status" value="3"/>
</dbReference>
<evidence type="ECO:0000256" key="2">
    <source>
        <dbReference type="ARBA" id="ARBA00022803"/>
    </source>
</evidence>
<keyword evidence="1" id="KW-0677">Repeat</keyword>
<dbReference type="InterPro" id="IPR011990">
    <property type="entry name" value="TPR-like_helical_dom_sf"/>
</dbReference>
<dbReference type="PANTHER" id="PTHR45641:SF19">
    <property type="entry name" value="NEPHROCYSTIN-3"/>
    <property type="match status" value="1"/>
</dbReference>
<comment type="caution">
    <text evidence="6">The sequence shown here is derived from an EMBL/GenBank/DDBJ whole genome shotgun (WGS) entry which is preliminary data.</text>
</comment>
<organism evidence="6 7">
    <name type="scientific">Polyangium spumosum</name>
    <dbReference type="NCBI Taxonomy" id="889282"/>
    <lineage>
        <taxon>Bacteria</taxon>
        <taxon>Pseudomonadati</taxon>
        <taxon>Myxococcota</taxon>
        <taxon>Polyangia</taxon>
        <taxon>Polyangiales</taxon>
        <taxon>Polyangiaceae</taxon>
        <taxon>Polyangium</taxon>
    </lineage>
</organism>
<feature type="coiled-coil region" evidence="3">
    <location>
        <begin position="45"/>
        <end position="72"/>
    </location>
</feature>
<dbReference type="PANTHER" id="PTHR45641">
    <property type="entry name" value="TETRATRICOPEPTIDE REPEAT PROTEIN (AFU_ORTHOLOGUE AFUA_6G03870)"/>
    <property type="match status" value="1"/>
</dbReference>
<dbReference type="RefSeq" id="WP_153824002.1">
    <property type="nucleotide sequence ID" value="NZ_WJIE01000016.1"/>
</dbReference>
<dbReference type="OrthoDB" id="9761935at2"/>
<dbReference type="Pfam" id="PF13176">
    <property type="entry name" value="TPR_7"/>
    <property type="match status" value="1"/>
</dbReference>
<keyword evidence="3" id="KW-0175">Coiled coil</keyword>
<evidence type="ECO:0000256" key="3">
    <source>
        <dbReference type="SAM" id="Coils"/>
    </source>
</evidence>
<evidence type="ECO:0000256" key="4">
    <source>
        <dbReference type="SAM" id="SignalP"/>
    </source>
</evidence>